<dbReference type="SUPFAM" id="SSF89392">
    <property type="entry name" value="Prokaryotic lipoproteins and lipoprotein localization factors"/>
    <property type="match status" value="1"/>
</dbReference>
<feature type="chain" id="PRO_5047531026" evidence="2">
    <location>
        <begin position="26"/>
        <end position="224"/>
    </location>
</feature>
<evidence type="ECO:0000256" key="2">
    <source>
        <dbReference type="SAM" id="SignalP"/>
    </source>
</evidence>
<protein>
    <submittedName>
        <fullName evidence="3">Outer membrane lipoprotein carrier protein LolA</fullName>
    </submittedName>
</protein>
<name>A0ABT5SCX1_9FLAO</name>
<dbReference type="EMBL" id="JAOSLC020000004">
    <property type="protein sequence ID" value="MDD7915920.1"/>
    <property type="molecule type" value="Genomic_DNA"/>
</dbReference>
<organism evidence="3 4">
    <name type="scientific">Polaribacter ponticola</name>
    <dbReference type="NCBI Taxonomy" id="2978475"/>
    <lineage>
        <taxon>Bacteria</taxon>
        <taxon>Pseudomonadati</taxon>
        <taxon>Bacteroidota</taxon>
        <taxon>Flavobacteriia</taxon>
        <taxon>Flavobacteriales</taxon>
        <taxon>Flavobacteriaceae</taxon>
    </lineage>
</organism>
<feature type="signal peptide" evidence="2">
    <location>
        <begin position="1"/>
        <end position="25"/>
    </location>
</feature>
<sequence>MIRIKNMKKVSILFLSLCISTITFSQSSKEAKSLLDEVSTKMGAYKNMYLGFSQTLSNEDAGIKEGDEPPIRGEINIQGEKYSLNYLGNKFIYDSKKLYIINNEEKEISITEGDLEGDDGFIYPSKLLTFYKEGYNFEMGELTNLNGRKIQFVTLNPIDSNSDIVKVELGIDAKTKHIFKLIQTGSNTSKTTFTITKFKSNQTLSDNLFKFDKQKYLSQNFTID</sequence>
<dbReference type="InterPro" id="IPR004564">
    <property type="entry name" value="OM_lipoprot_carrier_LolA-like"/>
</dbReference>
<keyword evidence="4" id="KW-1185">Reference proteome</keyword>
<accession>A0ABT5SCX1</accession>
<proteinExistence type="predicted"/>
<dbReference type="CDD" id="cd16325">
    <property type="entry name" value="LolA"/>
    <property type="match status" value="1"/>
</dbReference>
<evidence type="ECO:0000313" key="4">
    <source>
        <dbReference type="Proteomes" id="UP001151478"/>
    </source>
</evidence>
<dbReference type="InterPro" id="IPR029046">
    <property type="entry name" value="LolA/LolB/LppX"/>
</dbReference>
<dbReference type="Proteomes" id="UP001151478">
    <property type="component" value="Unassembled WGS sequence"/>
</dbReference>
<gene>
    <name evidence="3" type="ORF">N5A56_016500</name>
</gene>
<keyword evidence="1 2" id="KW-0732">Signal</keyword>
<evidence type="ECO:0000313" key="3">
    <source>
        <dbReference type="EMBL" id="MDD7915920.1"/>
    </source>
</evidence>
<comment type="caution">
    <text evidence="3">The sequence shown here is derived from an EMBL/GenBank/DDBJ whole genome shotgun (WGS) entry which is preliminary data.</text>
</comment>
<dbReference type="RefSeq" id="WP_274270606.1">
    <property type="nucleotide sequence ID" value="NZ_JAOSLC020000004.1"/>
</dbReference>
<dbReference type="Gene3D" id="2.50.20.10">
    <property type="entry name" value="Lipoprotein localisation LolA/LolB/LppX"/>
    <property type="match status" value="1"/>
</dbReference>
<keyword evidence="3" id="KW-0449">Lipoprotein</keyword>
<evidence type="ECO:0000256" key="1">
    <source>
        <dbReference type="ARBA" id="ARBA00022729"/>
    </source>
</evidence>
<reference evidence="3" key="1">
    <citation type="submission" date="2023-02" db="EMBL/GenBank/DDBJ databases">
        <title>Polaribacter ponticola sp. nov., isolated from seawater.</title>
        <authorList>
            <person name="Baek J.H."/>
            <person name="Kim J.M."/>
            <person name="Choi D.G."/>
            <person name="Jeon C.O."/>
        </authorList>
    </citation>
    <scope>NUCLEOTIDE SEQUENCE</scope>
    <source>
        <strain evidence="3">MSW5</strain>
    </source>
</reference>